<evidence type="ECO:0000259" key="3">
    <source>
        <dbReference type="PROSITE" id="PS51880"/>
    </source>
</evidence>
<gene>
    <name evidence="4" type="ORF">IMZ38_06610</name>
</gene>
<feature type="domain" description="TGS" evidence="3">
    <location>
        <begin position="310"/>
        <end position="384"/>
    </location>
</feature>
<dbReference type="PANTHER" id="PTHR43127">
    <property type="entry name" value="DEVELOPMENTALLY-REGULATED GTP-BINDING PROTEIN 2"/>
    <property type="match status" value="1"/>
</dbReference>
<dbReference type="InterPro" id="IPR031662">
    <property type="entry name" value="GTP-binding_2"/>
</dbReference>
<dbReference type="AlphaFoldDB" id="A0A7M1UQ04"/>
<keyword evidence="1" id="KW-0547">Nucleotide-binding</keyword>
<dbReference type="CDD" id="cd01666">
    <property type="entry name" value="TGS_DRG"/>
    <property type="match status" value="1"/>
</dbReference>
<dbReference type="SUPFAM" id="SSF81271">
    <property type="entry name" value="TGS-like"/>
    <property type="match status" value="1"/>
</dbReference>
<dbReference type="PRINTS" id="PR00326">
    <property type="entry name" value="GTP1OBG"/>
</dbReference>
<keyword evidence="5" id="KW-1185">Reference proteome</keyword>
<dbReference type="FunFam" id="3.10.20.30:FF:000003">
    <property type="entry name" value="Developmentally-regulated GTP-binding protein 1"/>
    <property type="match status" value="1"/>
</dbReference>
<dbReference type="KEGG" id="tcs:IMZ38_06610"/>
<dbReference type="Pfam" id="PF01926">
    <property type="entry name" value="MMR_HSR1"/>
    <property type="match status" value="1"/>
</dbReference>
<evidence type="ECO:0000256" key="2">
    <source>
        <dbReference type="ARBA" id="ARBA00023134"/>
    </source>
</evidence>
<dbReference type="Pfam" id="PF02824">
    <property type="entry name" value="TGS"/>
    <property type="match status" value="1"/>
</dbReference>
<dbReference type="GO" id="GO:0005525">
    <property type="term" value="F:GTP binding"/>
    <property type="evidence" value="ECO:0007669"/>
    <property type="project" value="UniProtKB-KW"/>
</dbReference>
<dbReference type="OrthoDB" id="372125at2157"/>
<evidence type="ECO:0000256" key="1">
    <source>
        <dbReference type="ARBA" id="ARBA00022741"/>
    </source>
</evidence>
<dbReference type="RefSeq" id="WP_193436082.1">
    <property type="nucleotide sequence ID" value="NZ_CP063144.1"/>
</dbReference>
<accession>A0A7M1UQ04</accession>
<evidence type="ECO:0000313" key="5">
    <source>
        <dbReference type="Proteomes" id="UP000593766"/>
    </source>
</evidence>
<reference evidence="4 5" key="1">
    <citation type="submission" date="2020-10" db="EMBL/GenBank/DDBJ databases">
        <title>Complete genome sequence of Thermosphaera aggregans strain 3507.</title>
        <authorList>
            <person name="Zayulina K.S."/>
            <person name="Elcheninov A.G."/>
            <person name="Toshchakov S.V."/>
            <person name="Kublanov I.V."/>
            <person name="Kochetkova T.V."/>
        </authorList>
    </citation>
    <scope>NUCLEOTIDE SEQUENCE [LARGE SCALE GENOMIC DNA]</scope>
    <source>
        <strain evidence="4 5">3507</strain>
    </source>
</reference>
<dbReference type="InterPro" id="IPR012675">
    <property type="entry name" value="Beta-grasp_dom_sf"/>
</dbReference>
<dbReference type="PROSITE" id="PS51880">
    <property type="entry name" value="TGS"/>
    <property type="match status" value="1"/>
</dbReference>
<dbReference type="Pfam" id="PF16897">
    <property type="entry name" value="MMR_HSR1_Xtn"/>
    <property type="match status" value="1"/>
</dbReference>
<dbReference type="InterPro" id="IPR004095">
    <property type="entry name" value="TGS"/>
</dbReference>
<protein>
    <submittedName>
        <fullName evidence="4">GTP-binding protein</fullName>
    </submittedName>
</protein>
<dbReference type="EMBL" id="CP063144">
    <property type="protein sequence ID" value="QOR94281.1"/>
    <property type="molecule type" value="Genomic_DNA"/>
</dbReference>
<dbReference type="InterPro" id="IPR006073">
    <property type="entry name" value="GTP-bd"/>
</dbReference>
<dbReference type="InterPro" id="IPR012676">
    <property type="entry name" value="TGS-like"/>
</dbReference>
<dbReference type="GeneID" id="59455074"/>
<dbReference type="InterPro" id="IPR045001">
    <property type="entry name" value="DRG"/>
</dbReference>
<organism evidence="4 5">
    <name type="scientific">Thermosphaera chiliense</name>
    <dbReference type="NCBI Taxonomy" id="3402707"/>
    <lineage>
        <taxon>Archaea</taxon>
        <taxon>Thermoproteota</taxon>
        <taxon>Thermoprotei</taxon>
        <taxon>Desulfurococcales</taxon>
        <taxon>Desulfurococcaceae</taxon>
        <taxon>Thermosphaera</taxon>
    </lineage>
</organism>
<keyword evidence="2" id="KW-0342">GTP-binding</keyword>
<dbReference type="InterPro" id="IPR027417">
    <property type="entry name" value="P-loop_NTPase"/>
</dbReference>
<dbReference type="SUPFAM" id="SSF52540">
    <property type="entry name" value="P-loop containing nucleoside triphosphate hydrolases"/>
    <property type="match status" value="1"/>
</dbReference>
<dbReference type="Gene3D" id="3.10.20.30">
    <property type="match status" value="1"/>
</dbReference>
<name>A0A7M1UQ04_9CREN</name>
<dbReference type="Gene3D" id="3.40.50.300">
    <property type="entry name" value="P-loop containing nucleotide triphosphate hydrolases"/>
    <property type="match status" value="1"/>
</dbReference>
<dbReference type="GO" id="GO:0003924">
    <property type="term" value="F:GTPase activity"/>
    <property type="evidence" value="ECO:0007669"/>
    <property type="project" value="InterPro"/>
</dbReference>
<dbReference type="Proteomes" id="UP000593766">
    <property type="component" value="Chromosome"/>
</dbReference>
<sequence>MPTNLPAEAKAKWIKVMEAKTPEEKIAAIEEFLSSVPKHKGTENLRHWASRRLAELREELEQKKRRRTGGGITFFIEKEGSAQICVIGLPNTGKSLLVNKLTGAKTVVADYEFSTTFPVPGMLRYEDVLLQLVDTPPLSPGSKLLSKIIGLARNADALLIVLDATKDVLEQFTVVKEILEEEGILLTKPRGRVVLETYRSGKSGIRVTLMGRLINATSEDVRKLLESYKIYNAHVKIYGEVTIDDVEQAIFENITYKPSILFINKADAHNPDDSVVKELGSRFNGPILVGSAKTGLGLDKIGAEIFRYLELVRVYTKAPNAPPSHKPLVLRKGATIYDVAISIHKDFVEKFQYARVWGSSSKYPGERVGLDHVVEDKDVVEIHIRG</sequence>
<proteinExistence type="predicted"/>
<evidence type="ECO:0000313" key="4">
    <source>
        <dbReference type="EMBL" id="QOR94281.1"/>
    </source>
</evidence>